<dbReference type="EMBL" id="MFBY01000058">
    <property type="protein sequence ID" value="OGE12326.1"/>
    <property type="molecule type" value="Genomic_DNA"/>
</dbReference>
<evidence type="ECO:0000259" key="10">
    <source>
        <dbReference type="PROSITE" id="PS50893"/>
    </source>
</evidence>
<dbReference type="AlphaFoldDB" id="A0A1F5I7G2"/>
<dbReference type="PROSITE" id="PS50893">
    <property type="entry name" value="ABC_TRANSPORTER_2"/>
    <property type="match status" value="1"/>
</dbReference>
<dbReference type="SMART" id="SM00382">
    <property type="entry name" value="AAA"/>
    <property type="match status" value="1"/>
</dbReference>
<dbReference type="GO" id="GO:0016887">
    <property type="term" value="F:ATP hydrolysis activity"/>
    <property type="evidence" value="ECO:0007669"/>
    <property type="project" value="InterPro"/>
</dbReference>
<comment type="subcellular location">
    <subcellularLocation>
        <location evidence="9">Cell membrane</location>
        <topology evidence="9">Peripheral membrane protein</topology>
        <orientation evidence="9">Cytoplasmic side</orientation>
    </subcellularLocation>
</comment>
<feature type="domain" description="ABC transporter" evidence="10">
    <location>
        <begin position="2"/>
        <end position="227"/>
    </location>
</feature>
<dbReference type="GO" id="GO:0005524">
    <property type="term" value="F:ATP binding"/>
    <property type="evidence" value="ECO:0007669"/>
    <property type="project" value="UniProtKB-UniRule"/>
</dbReference>
<dbReference type="InterPro" id="IPR003593">
    <property type="entry name" value="AAA+_ATPase"/>
</dbReference>
<evidence type="ECO:0000256" key="3">
    <source>
        <dbReference type="ARBA" id="ARBA00022475"/>
    </source>
</evidence>
<evidence type="ECO:0000313" key="11">
    <source>
        <dbReference type="EMBL" id="OGE12326.1"/>
    </source>
</evidence>
<dbReference type="InterPro" id="IPR005286">
    <property type="entry name" value="Cell_div_FtsE"/>
</dbReference>
<dbReference type="InterPro" id="IPR027417">
    <property type="entry name" value="P-loop_NTPase"/>
</dbReference>
<sequence length="228" mass="25107">MIEFQSVSKKYPSGQTALDGISLKIESGEFVFIVGLSCAGKSTMIKMLTRELSPSSGKVLFNNEDINAFKKSRIPLLRRRIGTVFQDFKLLLTRTVFENVAVPLEVLSKSEAEIEKEVSSALEKVGILDKANSFPSQLAGGEVQRTAIARAIISKPEVILADEPTGDLDPKNSLSVVGLLEKINKEDKTTIIMATHNSQIVNHFKKRVVVLEKGKMVKDQKEGRYEAG</sequence>
<accession>A0A1F5I7G2</accession>
<dbReference type="GO" id="GO:0051301">
    <property type="term" value="P:cell division"/>
    <property type="evidence" value="ECO:0007669"/>
    <property type="project" value="UniProtKB-UniRule"/>
</dbReference>
<keyword evidence="4 9" id="KW-0132">Cell division</keyword>
<dbReference type="PANTHER" id="PTHR24220:SF470">
    <property type="entry name" value="CELL DIVISION ATP-BINDING PROTEIN FTSE"/>
    <property type="match status" value="1"/>
</dbReference>
<keyword evidence="5 9" id="KW-0547">Nucleotide-binding</keyword>
<proteinExistence type="inferred from homology"/>
<evidence type="ECO:0000256" key="1">
    <source>
        <dbReference type="ARBA" id="ARBA00005417"/>
    </source>
</evidence>
<comment type="function">
    <text evidence="9">Part of the ABC transporter FtsEX involved in cellular division.</text>
</comment>
<dbReference type="SUPFAM" id="SSF52540">
    <property type="entry name" value="P-loop containing nucleoside triphosphate hydrolases"/>
    <property type="match status" value="1"/>
</dbReference>
<dbReference type="NCBIfam" id="TIGR02673">
    <property type="entry name" value="FtsE"/>
    <property type="match status" value="1"/>
</dbReference>
<gene>
    <name evidence="9" type="primary">ftsE</name>
    <name evidence="11" type="ORF">A3G14_02180</name>
</gene>
<dbReference type="InterPro" id="IPR003439">
    <property type="entry name" value="ABC_transporter-like_ATP-bd"/>
</dbReference>
<dbReference type="Gene3D" id="3.40.50.300">
    <property type="entry name" value="P-loop containing nucleotide triphosphate hydrolases"/>
    <property type="match status" value="1"/>
</dbReference>
<dbReference type="PANTHER" id="PTHR24220">
    <property type="entry name" value="IMPORT ATP-BINDING PROTEIN"/>
    <property type="match status" value="1"/>
</dbReference>
<dbReference type="Pfam" id="PF00005">
    <property type="entry name" value="ABC_tran"/>
    <property type="match status" value="1"/>
</dbReference>
<evidence type="ECO:0000313" key="12">
    <source>
        <dbReference type="Proteomes" id="UP000177300"/>
    </source>
</evidence>
<dbReference type="GO" id="GO:0005886">
    <property type="term" value="C:plasma membrane"/>
    <property type="evidence" value="ECO:0007669"/>
    <property type="project" value="UniProtKB-SubCell"/>
</dbReference>
<dbReference type="Proteomes" id="UP000177300">
    <property type="component" value="Unassembled WGS sequence"/>
</dbReference>
<protein>
    <recommendedName>
        <fullName evidence="2 9">Cell division ATP-binding protein FtsE</fullName>
    </recommendedName>
</protein>
<dbReference type="GO" id="GO:0022857">
    <property type="term" value="F:transmembrane transporter activity"/>
    <property type="evidence" value="ECO:0007669"/>
    <property type="project" value="TreeGrafter"/>
</dbReference>
<keyword evidence="6 9" id="KW-0067">ATP-binding</keyword>
<organism evidence="11 12">
    <name type="scientific">Candidatus Curtissbacteria bacterium RIFCSPLOWO2_12_FULL_38_9</name>
    <dbReference type="NCBI Taxonomy" id="1797735"/>
    <lineage>
        <taxon>Bacteria</taxon>
        <taxon>Candidatus Curtissiibacteriota</taxon>
    </lineage>
</organism>
<comment type="caution">
    <text evidence="11">The sequence shown here is derived from an EMBL/GenBank/DDBJ whole genome shotgun (WGS) entry which is preliminary data.</text>
</comment>
<dbReference type="InterPro" id="IPR015854">
    <property type="entry name" value="ABC_transpr_LolD-like"/>
</dbReference>
<reference evidence="11 12" key="1">
    <citation type="journal article" date="2016" name="Nat. Commun.">
        <title>Thousands of microbial genomes shed light on interconnected biogeochemical processes in an aquifer system.</title>
        <authorList>
            <person name="Anantharaman K."/>
            <person name="Brown C.T."/>
            <person name="Hug L.A."/>
            <person name="Sharon I."/>
            <person name="Castelle C.J."/>
            <person name="Probst A.J."/>
            <person name="Thomas B.C."/>
            <person name="Singh A."/>
            <person name="Wilkins M.J."/>
            <person name="Karaoz U."/>
            <person name="Brodie E.L."/>
            <person name="Williams K.H."/>
            <person name="Hubbard S.S."/>
            <person name="Banfield J.F."/>
        </authorList>
    </citation>
    <scope>NUCLEOTIDE SEQUENCE [LARGE SCALE GENOMIC DNA]</scope>
</reference>
<evidence type="ECO:0000256" key="2">
    <source>
        <dbReference type="ARBA" id="ARBA00020019"/>
    </source>
</evidence>
<evidence type="ECO:0000256" key="8">
    <source>
        <dbReference type="ARBA" id="ARBA00023306"/>
    </source>
</evidence>
<evidence type="ECO:0000256" key="4">
    <source>
        <dbReference type="ARBA" id="ARBA00022618"/>
    </source>
</evidence>
<keyword evidence="8 9" id="KW-0131">Cell cycle</keyword>
<evidence type="ECO:0000256" key="9">
    <source>
        <dbReference type="RuleBase" id="RU365094"/>
    </source>
</evidence>
<evidence type="ECO:0000256" key="6">
    <source>
        <dbReference type="ARBA" id="ARBA00022840"/>
    </source>
</evidence>
<name>A0A1F5I7G2_9BACT</name>
<comment type="subunit">
    <text evidence="9">Homodimer. Forms a membrane-associated complex with FtsX.</text>
</comment>
<dbReference type="FunFam" id="3.40.50.300:FF:000056">
    <property type="entry name" value="Cell division ATP-binding protein FtsE"/>
    <property type="match status" value="1"/>
</dbReference>
<evidence type="ECO:0000256" key="5">
    <source>
        <dbReference type="ARBA" id="ARBA00022741"/>
    </source>
</evidence>
<evidence type="ECO:0000256" key="7">
    <source>
        <dbReference type="ARBA" id="ARBA00023136"/>
    </source>
</evidence>
<keyword evidence="3 9" id="KW-1003">Cell membrane</keyword>
<comment type="similarity">
    <text evidence="1 9">Belongs to the ABC transporter superfamily.</text>
</comment>
<keyword evidence="7 9" id="KW-0472">Membrane</keyword>